<dbReference type="KEGG" id="btr:BT_1779"/>
<dbReference type="EMBL" id="AM260525">
    <property type="protein sequence ID" value="CAK02063.1"/>
    <property type="molecule type" value="Genomic_DNA"/>
</dbReference>
<accession>A9IWX6</accession>
<name>A9IWX6_BART1</name>
<keyword evidence="2" id="KW-1185">Reference proteome</keyword>
<protein>
    <submittedName>
        <fullName evidence="1">Integrase</fullName>
    </submittedName>
</protein>
<dbReference type="HOGENOM" id="CLU_3040779_0_0_5"/>
<reference evidence="1 2" key="1">
    <citation type="journal article" date="2007" name="Nat. Genet.">
        <title>Genomic analysis of Bartonella identifies type IV secretion systems as host adaptability factors.</title>
        <authorList>
            <person name="Saenz H.L."/>
            <person name="Engel P."/>
            <person name="Stoeckli M.C."/>
            <person name="Lanz C."/>
            <person name="Raddatz G."/>
            <person name="Vayssier-Taussat M."/>
            <person name="Birtles R."/>
            <person name="Schuster S.C."/>
            <person name="Dehio C."/>
        </authorList>
    </citation>
    <scope>NUCLEOTIDE SEQUENCE [LARGE SCALE GENOMIC DNA]</scope>
    <source>
        <strain evidence="2">DSM 28219 / CCUG 45778 / CIP 105476 / IBS 506</strain>
    </source>
</reference>
<evidence type="ECO:0000313" key="1">
    <source>
        <dbReference type="EMBL" id="CAK02063.1"/>
    </source>
</evidence>
<gene>
    <name evidence="1" type="ordered locus">BT_1779</name>
</gene>
<sequence length="54" mass="6054">MCDGASLLFHKRKDGGAQWIAVIPIHDHHHAMKSAALRDVSLRNNIPFLYESNA</sequence>
<evidence type="ECO:0000313" key="2">
    <source>
        <dbReference type="Proteomes" id="UP000001592"/>
    </source>
</evidence>
<proteinExistence type="predicted"/>
<organism evidence="1 2">
    <name type="scientific">Bartonella tribocorum (strain DSM 28219 / CCUG 45778 / CIP 105476 / IBS 506)</name>
    <dbReference type="NCBI Taxonomy" id="382640"/>
    <lineage>
        <taxon>Bacteria</taxon>
        <taxon>Pseudomonadati</taxon>
        <taxon>Pseudomonadota</taxon>
        <taxon>Alphaproteobacteria</taxon>
        <taxon>Hyphomicrobiales</taxon>
        <taxon>Bartonellaceae</taxon>
        <taxon>Bartonella</taxon>
    </lineage>
</organism>
<dbReference type="AlphaFoldDB" id="A9IWX6"/>
<dbReference type="RefSeq" id="WP_012232173.1">
    <property type="nucleotide sequence ID" value="NC_010161.1"/>
</dbReference>
<dbReference type="Proteomes" id="UP000001592">
    <property type="component" value="Chromosome"/>
</dbReference>